<dbReference type="EMBL" id="CP031555">
    <property type="protein sequence ID" value="AXO12869.1"/>
    <property type="molecule type" value="Genomic_DNA"/>
</dbReference>
<dbReference type="Pfam" id="PF14390">
    <property type="entry name" value="DUF4420"/>
    <property type="match status" value="1"/>
</dbReference>
<gene>
    <name evidence="1" type="ORF">DY252_00285</name>
</gene>
<proteinExistence type="predicted"/>
<evidence type="ECO:0000313" key="2">
    <source>
        <dbReference type="Proteomes" id="UP000256971"/>
    </source>
</evidence>
<reference evidence="1 2" key="1">
    <citation type="submission" date="2018-08" db="EMBL/GenBank/DDBJ databases">
        <title>Complete genome sequence of type strain Thalassospira indica MCCC 1A01103T, isolated from isolated from deep seawater of the Indian Ocean.</title>
        <authorList>
            <person name="Liu Y."/>
        </authorList>
    </citation>
    <scope>NUCLEOTIDE SEQUENCE [LARGE SCALE GENOMIC DNA]</scope>
    <source>
        <strain evidence="1 2">PB8BT</strain>
    </source>
</reference>
<accession>A0ABM6XY22</accession>
<dbReference type="RefSeq" id="WP_064788070.1">
    <property type="nucleotide sequence ID" value="NZ_CP031555.1"/>
</dbReference>
<dbReference type="InterPro" id="IPR025534">
    <property type="entry name" value="DUF4420"/>
</dbReference>
<sequence length="339" mass="37326">MKNKEPQKVWAELIAEADPQPQSGMTRRRIAKDCKVKLFLAITWPTGNRAIIVEGTKSGGNEKIKSPSTKGIKVQVSDVPGVPEGCLCLFLVLEEKEFEDLFATFAASLTEQLSRVADEEAAFREALDYLARWKRMMEGGGGKGLSPEKQRGLLGELVFLKERMIGPVSATDAVFSWYGPSGSHQDFICAETAVEVKTTITKRHSVLKINSEKQLDDKPHQYLFLAHIRLDEGSAGISLAETVEAVRRLMVKEPLALAELSLRLREGGYEEGANSDYTDKKYVISDPVIYRVQGNFPRLTEKDLPPGVGDIKYTIVADALSSYLTDGDKFGEVLGGVNG</sequence>
<evidence type="ECO:0000313" key="1">
    <source>
        <dbReference type="EMBL" id="AXO12869.1"/>
    </source>
</evidence>
<keyword evidence="2" id="KW-1185">Reference proteome</keyword>
<protein>
    <submittedName>
        <fullName evidence="1">PD-(D/E)XK motif protein</fullName>
    </submittedName>
</protein>
<name>A0ABM6XY22_9PROT</name>
<dbReference type="Proteomes" id="UP000256971">
    <property type="component" value="Chromosome"/>
</dbReference>
<organism evidence="1 2">
    <name type="scientific">Thalassospira indica</name>
    <dbReference type="NCBI Taxonomy" id="1891279"/>
    <lineage>
        <taxon>Bacteria</taxon>
        <taxon>Pseudomonadati</taxon>
        <taxon>Pseudomonadota</taxon>
        <taxon>Alphaproteobacteria</taxon>
        <taxon>Rhodospirillales</taxon>
        <taxon>Thalassospiraceae</taxon>
        <taxon>Thalassospira</taxon>
    </lineage>
</organism>